<protein>
    <submittedName>
        <fullName evidence="1">Uncharacterized protein</fullName>
    </submittedName>
</protein>
<accession>A0A8S5NNY2</accession>
<dbReference type="EMBL" id="BK015217">
    <property type="protein sequence ID" value="DAD96525.1"/>
    <property type="molecule type" value="Genomic_DNA"/>
</dbReference>
<evidence type="ECO:0000313" key="1">
    <source>
        <dbReference type="EMBL" id="DAD96525.1"/>
    </source>
</evidence>
<organism evidence="1">
    <name type="scientific">Myoviridae sp. ctj3P51</name>
    <dbReference type="NCBI Taxonomy" id="2826687"/>
    <lineage>
        <taxon>Viruses</taxon>
        <taxon>Duplodnaviria</taxon>
        <taxon>Heunggongvirae</taxon>
        <taxon>Uroviricota</taxon>
        <taxon>Caudoviricetes</taxon>
    </lineage>
</organism>
<reference evidence="1" key="1">
    <citation type="journal article" date="2021" name="Proc. Natl. Acad. Sci. U.S.A.">
        <title>A Catalog of Tens of Thousands of Viruses from Human Metagenomes Reveals Hidden Associations with Chronic Diseases.</title>
        <authorList>
            <person name="Tisza M.J."/>
            <person name="Buck C.B."/>
        </authorList>
    </citation>
    <scope>NUCLEOTIDE SEQUENCE</scope>
    <source>
        <strain evidence="1">Ctj3P51</strain>
    </source>
</reference>
<name>A0A8S5NNY2_9CAUD</name>
<proteinExistence type="predicted"/>
<sequence length="175" mass="20933">MQNYIVLNGKKILLNNEQAKALTKQFNPPTFNPCKRQSLDETYYYINDGLVEEGTDDYSLMDLNLYQQGNYFTDRDFAEHVALGHELHLLLLQYAYNHGYIDNYPWNGENFHYYIGYREDENIVSIQYNAYTEQPNTVYFKSEEDARYAIDDVVKPFMRDHPNYSFLWKDKEKLE</sequence>